<evidence type="ECO:0000313" key="2">
    <source>
        <dbReference type="EMBL" id="GJT44150.1"/>
    </source>
</evidence>
<feature type="region of interest" description="Disordered" evidence="1">
    <location>
        <begin position="1"/>
        <end position="37"/>
    </location>
</feature>
<feature type="compositionally biased region" description="Basic and acidic residues" evidence="1">
    <location>
        <begin position="183"/>
        <end position="203"/>
    </location>
</feature>
<accession>A0ABQ5DY71</accession>
<feature type="region of interest" description="Disordered" evidence="1">
    <location>
        <begin position="166"/>
        <end position="226"/>
    </location>
</feature>
<reference evidence="2" key="2">
    <citation type="submission" date="2022-01" db="EMBL/GenBank/DDBJ databases">
        <authorList>
            <person name="Yamashiro T."/>
            <person name="Shiraishi A."/>
            <person name="Satake H."/>
            <person name="Nakayama K."/>
        </authorList>
    </citation>
    <scope>NUCLEOTIDE SEQUENCE</scope>
</reference>
<dbReference type="EMBL" id="BQNB010015788">
    <property type="protein sequence ID" value="GJT44150.1"/>
    <property type="molecule type" value="Genomic_DNA"/>
</dbReference>
<gene>
    <name evidence="2" type="ORF">Tco_0952865</name>
</gene>
<feature type="compositionally biased region" description="Basic and acidic residues" evidence="1">
    <location>
        <begin position="1"/>
        <end position="36"/>
    </location>
</feature>
<dbReference type="Proteomes" id="UP001151760">
    <property type="component" value="Unassembled WGS sequence"/>
</dbReference>
<evidence type="ECO:0000256" key="1">
    <source>
        <dbReference type="SAM" id="MobiDB-lite"/>
    </source>
</evidence>
<organism evidence="2 3">
    <name type="scientific">Tanacetum coccineum</name>
    <dbReference type="NCBI Taxonomy" id="301880"/>
    <lineage>
        <taxon>Eukaryota</taxon>
        <taxon>Viridiplantae</taxon>
        <taxon>Streptophyta</taxon>
        <taxon>Embryophyta</taxon>
        <taxon>Tracheophyta</taxon>
        <taxon>Spermatophyta</taxon>
        <taxon>Magnoliopsida</taxon>
        <taxon>eudicotyledons</taxon>
        <taxon>Gunneridae</taxon>
        <taxon>Pentapetalae</taxon>
        <taxon>asterids</taxon>
        <taxon>campanulids</taxon>
        <taxon>Asterales</taxon>
        <taxon>Asteraceae</taxon>
        <taxon>Asteroideae</taxon>
        <taxon>Anthemideae</taxon>
        <taxon>Anthemidinae</taxon>
        <taxon>Tanacetum</taxon>
    </lineage>
</organism>
<feature type="compositionally biased region" description="Basic residues" evidence="1">
    <location>
        <begin position="168"/>
        <end position="182"/>
    </location>
</feature>
<proteinExistence type="predicted"/>
<name>A0ABQ5DY71_9ASTR</name>
<protein>
    <submittedName>
        <fullName evidence="2">Uncharacterized protein</fullName>
    </submittedName>
</protein>
<comment type="caution">
    <text evidence="2">The sequence shown here is derived from an EMBL/GenBank/DDBJ whole genome shotgun (WGS) entry which is preliminary data.</text>
</comment>
<reference evidence="2" key="1">
    <citation type="journal article" date="2022" name="Int. J. Mol. Sci.">
        <title>Draft Genome of Tanacetum Coccineum: Genomic Comparison of Closely Related Tanacetum-Family Plants.</title>
        <authorList>
            <person name="Yamashiro T."/>
            <person name="Shiraishi A."/>
            <person name="Nakayama K."/>
            <person name="Satake H."/>
        </authorList>
    </citation>
    <scope>NUCLEOTIDE SEQUENCE</scope>
</reference>
<sequence>MKKSIKEMNEQVVDASKKRVKKDDSIKGEIKEEEGTRKRKLGIRKKMKSKKRKFTSKDDEELRLCLTIVSDKDKEVDYEILDKKYPIIEWRSEYLTTKPQYDETEEIEDVYLNVVIRSNRQRRYFSTLMAVLSILDRDDIWVFNSPCFMVKSWLVKDQTVLGTDISKITRKPSKTGKHRHGERKSTKEAKDAKPKPGKGETSLKHSHWPLPTRRTHVDSEENTQGSGICSKLSAKEAQGVTITDCQAGNPCELRYDPTAHRWHPMIE</sequence>
<keyword evidence="3" id="KW-1185">Reference proteome</keyword>
<evidence type="ECO:0000313" key="3">
    <source>
        <dbReference type="Proteomes" id="UP001151760"/>
    </source>
</evidence>